<feature type="transmembrane region" description="Helical" evidence="7">
    <location>
        <begin position="527"/>
        <end position="545"/>
    </location>
</feature>
<sequence length="611" mass="64449">MPLDAPSYHAIAAMVITVAMFIGFVRGRLSVEIVSLLTIAVIGVGLYFFPLEGTQPTDGLVLAFAGFGHPALITICALMILGRGLVVTGALEPAARALEMVWKWNLQAGMLFSLVLAMGLSMVVNDTPVLVLLMPIFVALAQRGAMPASKTLIPLNAAVLIGGMATTIGTSTNLLVVAIAVDLGLPQMSVFHYTHIVLIAALVALPYMWLVMPRLLPDNTPEQTGAMRRFYSYLRVNPQSELDGLRLDEVASKLPDDFRFEGKPADALDAGSRHLVSGTHEGLEGAIRVLRGQVAPAWVIDQISDRSKARGEDIQAVEMVVTADSRIIGRTLATSGIADLYGVAVLGVHKPKRLLADDETVFRNDIRIAEGDVLLVMGIAEELENFASGDSLLQLEGGQEMPRRSKALLAGAIMAGSVALASVGLPFIGSEGFYLLKVPIAISALAGAIIMFVTGCVKFDRVGRALSGKVIVLVAASIAIGRIVLESGAAAWLGEGLSLGLQYLPAAGVLAAIMLFVTVLTNFASNATAATVGTPIAFAIAVELGLPPEPLVLAVLFGCNLCYATPIAYQTNMLIMAEGNYRFGDYVRTGVPLVLLMVATLSTLLAIAYGM</sequence>
<dbReference type="GO" id="GO:0008324">
    <property type="term" value="F:monoatomic cation transmembrane transporter activity"/>
    <property type="evidence" value="ECO:0007669"/>
    <property type="project" value="InterPro"/>
</dbReference>
<dbReference type="InterPro" id="IPR006037">
    <property type="entry name" value="RCK_C"/>
</dbReference>
<keyword evidence="2" id="KW-0813">Transport</keyword>
<feature type="transmembrane region" description="Helical" evidence="7">
    <location>
        <begin position="500"/>
        <end position="520"/>
    </location>
</feature>
<evidence type="ECO:0000313" key="9">
    <source>
        <dbReference type="EMBL" id="ANU07860.1"/>
    </source>
</evidence>
<feature type="transmembrane region" description="Helical" evidence="7">
    <location>
        <begin position="440"/>
        <end position="459"/>
    </location>
</feature>
<dbReference type="STRING" id="645517.A6F65_01560"/>
<dbReference type="Pfam" id="PF03600">
    <property type="entry name" value="CitMHS"/>
    <property type="match status" value="1"/>
</dbReference>
<dbReference type="RefSeq" id="WP_067790302.1">
    <property type="nucleotide sequence ID" value="NZ_CP016545.1"/>
</dbReference>
<evidence type="ECO:0000256" key="4">
    <source>
        <dbReference type="ARBA" id="ARBA00022737"/>
    </source>
</evidence>
<evidence type="ECO:0000256" key="2">
    <source>
        <dbReference type="ARBA" id="ARBA00022448"/>
    </source>
</evidence>
<dbReference type="AlphaFoldDB" id="A0A1C7D8Q5"/>
<dbReference type="InterPro" id="IPR004680">
    <property type="entry name" value="Cit_transptr-like_dom"/>
</dbReference>
<evidence type="ECO:0000259" key="8">
    <source>
        <dbReference type="PROSITE" id="PS51202"/>
    </source>
</evidence>
<keyword evidence="4" id="KW-0677">Repeat</keyword>
<feature type="transmembrane region" description="Helical" evidence="7">
    <location>
        <begin position="102"/>
        <end position="123"/>
    </location>
</feature>
<feature type="transmembrane region" description="Helical" evidence="7">
    <location>
        <begin position="31"/>
        <end position="49"/>
    </location>
</feature>
<gene>
    <name evidence="9" type="ORF">A6F65_01560</name>
</gene>
<feature type="transmembrane region" description="Helical" evidence="7">
    <location>
        <begin position="407"/>
        <end position="428"/>
    </location>
</feature>
<feature type="transmembrane region" description="Helical" evidence="7">
    <location>
        <begin position="129"/>
        <end position="146"/>
    </location>
</feature>
<dbReference type="PANTHER" id="PTHR43652">
    <property type="entry name" value="BASIC AMINO ACID ANTIPORTER YFCC-RELATED"/>
    <property type="match status" value="1"/>
</dbReference>
<accession>A0A1C7D8Q5</accession>
<feature type="transmembrane region" description="Helical" evidence="7">
    <location>
        <begin position="158"/>
        <end position="181"/>
    </location>
</feature>
<dbReference type="Proteomes" id="UP000092698">
    <property type="component" value="Chromosome"/>
</dbReference>
<name>A0A1C7D8Q5_9SPHN</name>
<evidence type="ECO:0000256" key="7">
    <source>
        <dbReference type="SAM" id="Phobius"/>
    </source>
</evidence>
<dbReference type="Pfam" id="PF02080">
    <property type="entry name" value="TrkA_C"/>
    <property type="match status" value="1"/>
</dbReference>
<dbReference type="SUPFAM" id="SSF116726">
    <property type="entry name" value="TrkA C-terminal domain-like"/>
    <property type="match status" value="1"/>
</dbReference>
<proteinExistence type="predicted"/>
<comment type="subcellular location">
    <subcellularLocation>
        <location evidence="1">Membrane</location>
        <topology evidence="1">Multi-pass membrane protein</topology>
    </subcellularLocation>
</comment>
<feature type="transmembrane region" description="Helical" evidence="7">
    <location>
        <begin position="590"/>
        <end position="609"/>
    </location>
</feature>
<dbReference type="InterPro" id="IPR036721">
    <property type="entry name" value="RCK_C_sf"/>
</dbReference>
<dbReference type="InterPro" id="IPR051679">
    <property type="entry name" value="DASS-Related_Transporters"/>
</dbReference>
<feature type="transmembrane region" description="Helical" evidence="7">
    <location>
        <begin position="6"/>
        <end position="24"/>
    </location>
</feature>
<organism evidence="9 10">
    <name type="scientific">Paraurantiacibacter namhicola</name>
    <dbReference type="NCBI Taxonomy" id="645517"/>
    <lineage>
        <taxon>Bacteria</taxon>
        <taxon>Pseudomonadati</taxon>
        <taxon>Pseudomonadota</taxon>
        <taxon>Alphaproteobacteria</taxon>
        <taxon>Sphingomonadales</taxon>
        <taxon>Erythrobacteraceae</taxon>
        <taxon>Paraurantiacibacter</taxon>
    </lineage>
</organism>
<keyword evidence="5 7" id="KW-1133">Transmembrane helix</keyword>
<evidence type="ECO:0000256" key="3">
    <source>
        <dbReference type="ARBA" id="ARBA00022692"/>
    </source>
</evidence>
<feature type="transmembrane region" description="Helical" evidence="7">
    <location>
        <begin position="551"/>
        <end position="569"/>
    </location>
</feature>
<keyword evidence="10" id="KW-1185">Reference proteome</keyword>
<feature type="transmembrane region" description="Helical" evidence="7">
    <location>
        <begin position="61"/>
        <end position="81"/>
    </location>
</feature>
<evidence type="ECO:0000256" key="6">
    <source>
        <dbReference type="ARBA" id="ARBA00023136"/>
    </source>
</evidence>
<dbReference type="PATRIC" id="fig|645517.4.peg.1550"/>
<evidence type="ECO:0000256" key="5">
    <source>
        <dbReference type="ARBA" id="ARBA00022989"/>
    </source>
</evidence>
<feature type="transmembrane region" description="Helical" evidence="7">
    <location>
        <begin position="193"/>
        <end position="212"/>
    </location>
</feature>
<dbReference type="EMBL" id="CP016545">
    <property type="protein sequence ID" value="ANU07860.1"/>
    <property type="molecule type" value="Genomic_DNA"/>
</dbReference>
<evidence type="ECO:0000256" key="1">
    <source>
        <dbReference type="ARBA" id="ARBA00004141"/>
    </source>
</evidence>
<evidence type="ECO:0000313" key="10">
    <source>
        <dbReference type="Proteomes" id="UP000092698"/>
    </source>
</evidence>
<keyword evidence="6 7" id="KW-0472">Membrane</keyword>
<feature type="transmembrane region" description="Helical" evidence="7">
    <location>
        <begin position="471"/>
        <end position="494"/>
    </location>
</feature>
<feature type="domain" description="RCK C-terminal" evidence="8">
    <location>
        <begin position="304"/>
        <end position="392"/>
    </location>
</feature>
<dbReference type="PANTHER" id="PTHR43652:SF2">
    <property type="entry name" value="BASIC AMINO ACID ANTIPORTER YFCC-RELATED"/>
    <property type="match status" value="1"/>
</dbReference>
<protein>
    <submittedName>
        <fullName evidence="9">Citrate transporter</fullName>
    </submittedName>
</protein>
<dbReference type="KEGG" id="anh:A6F65_01560"/>
<dbReference type="GO" id="GO:0006813">
    <property type="term" value="P:potassium ion transport"/>
    <property type="evidence" value="ECO:0007669"/>
    <property type="project" value="InterPro"/>
</dbReference>
<reference evidence="9 10" key="1">
    <citation type="submission" date="2016-07" db="EMBL/GenBank/DDBJ databases">
        <title>Complete genome sequence of Altererythrobacter namhicola JCM 16345T, containing esterase-encoding genes.</title>
        <authorList>
            <person name="Cheng H."/>
            <person name="Wu Y.-H."/>
            <person name="Jian S.-L."/>
            <person name="Huo Y.-Y."/>
            <person name="Wang C.-S."/>
            <person name="Xu X.-W."/>
        </authorList>
    </citation>
    <scope>NUCLEOTIDE SEQUENCE [LARGE SCALE GENOMIC DNA]</scope>
    <source>
        <strain evidence="9 10">JCM 16345</strain>
    </source>
</reference>
<dbReference type="Gene3D" id="3.30.70.1450">
    <property type="entry name" value="Regulator of K+ conductance, C-terminal domain"/>
    <property type="match status" value="1"/>
</dbReference>
<keyword evidence="3 7" id="KW-0812">Transmembrane</keyword>
<dbReference type="PROSITE" id="PS51202">
    <property type="entry name" value="RCK_C"/>
    <property type="match status" value="1"/>
</dbReference>
<dbReference type="GO" id="GO:0005886">
    <property type="term" value="C:plasma membrane"/>
    <property type="evidence" value="ECO:0007669"/>
    <property type="project" value="TreeGrafter"/>
</dbReference>